<gene>
    <name evidence="3" type="ORF">E7Y31_18655</name>
</gene>
<dbReference type="InterPro" id="IPR029063">
    <property type="entry name" value="SAM-dependent_MTases_sf"/>
</dbReference>
<evidence type="ECO:0000256" key="1">
    <source>
        <dbReference type="ARBA" id="ARBA00022679"/>
    </source>
</evidence>
<protein>
    <submittedName>
        <fullName evidence="3">Class I SAM-dependent methyltransferase</fullName>
    </submittedName>
</protein>
<dbReference type="GO" id="GO:0032259">
    <property type="term" value="P:methylation"/>
    <property type="evidence" value="ECO:0007669"/>
    <property type="project" value="UniProtKB-KW"/>
</dbReference>
<dbReference type="PANTHER" id="PTHR44068">
    <property type="entry name" value="ZGC:194242"/>
    <property type="match status" value="1"/>
</dbReference>
<evidence type="ECO:0000313" key="3">
    <source>
        <dbReference type="EMBL" id="THJ51433.1"/>
    </source>
</evidence>
<keyword evidence="4" id="KW-1185">Reference proteome</keyword>
<feature type="domain" description="Methyltransferase type 11" evidence="2">
    <location>
        <begin position="26"/>
        <end position="120"/>
    </location>
</feature>
<keyword evidence="3" id="KW-0489">Methyltransferase</keyword>
<dbReference type="SUPFAM" id="SSF53335">
    <property type="entry name" value="S-adenosyl-L-methionine-dependent methyltransferases"/>
    <property type="match status" value="1"/>
</dbReference>
<comment type="caution">
    <text evidence="3">The sequence shown here is derived from an EMBL/GenBank/DDBJ whole genome shotgun (WGS) entry which is preliminary data.</text>
</comment>
<dbReference type="CDD" id="cd02440">
    <property type="entry name" value="AdoMet_MTases"/>
    <property type="match status" value="1"/>
</dbReference>
<dbReference type="Gene3D" id="3.40.50.150">
    <property type="entry name" value="Vaccinia Virus protein VP39"/>
    <property type="match status" value="1"/>
</dbReference>
<organism evidence="3 4">
    <name type="scientific">Candidatus Frankia alpina</name>
    <dbReference type="NCBI Taxonomy" id="2699483"/>
    <lineage>
        <taxon>Bacteria</taxon>
        <taxon>Bacillati</taxon>
        <taxon>Actinomycetota</taxon>
        <taxon>Actinomycetes</taxon>
        <taxon>Frankiales</taxon>
        <taxon>Frankiaceae</taxon>
        <taxon>Frankia</taxon>
    </lineage>
</organism>
<dbReference type="OrthoDB" id="9795634at2"/>
<evidence type="ECO:0000259" key="2">
    <source>
        <dbReference type="Pfam" id="PF08241"/>
    </source>
</evidence>
<keyword evidence="1 3" id="KW-0808">Transferase</keyword>
<dbReference type="AlphaFoldDB" id="A0A4S5D1K4"/>
<dbReference type="Proteomes" id="UP000305282">
    <property type="component" value="Unassembled WGS sequence"/>
</dbReference>
<reference evidence="3 4" key="1">
    <citation type="submission" date="2019-04" db="EMBL/GenBank/DDBJ databases">
        <title>Draft genome sequences for three unisolated Alnus-infective Frankia Sp+ strains, AgTrS, AiOr and AvVan, the first sequenced Frankia strains able to sporulate in-planta.</title>
        <authorList>
            <person name="Bethencourt L."/>
            <person name="Vautrin F."/>
            <person name="Taib N."/>
            <person name="Dubost A."/>
            <person name="Castro-Garcia L."/>
            <person name="Imbaud O."/>
            <person name="Abrouk D."/>
            <person name="Fournier P."/>
            <person name="Briolay J."/>
            <person name="Nguyen A."/>
            <person name="Normand P."/>
            <person name="Fernandez M.P."/>
            <person name="Brochier-Armanet C."/>
            <person name="Herrera-Belaroussi A."/>
        </authorList>
    </citation>
    <scope>NUCLEOTIDE SEQUENCE [LARGE SCALE GENOMIC DNA]</scope>
    <source>
        <strain evidence="3 4">AvVan</strain>
    </source>
</reference>
<dbReference type="InterPro" id="IPR050447">
    <property type="entry name" value="Erg6_SMT_methyltransf"/>
</dbReference>
<evidence type="ECO:0000313" key="4">
    <source>
        <dbReference type="Proteomes" id="UP000305282"/>
    </source>
</evidence>
<proteinExistence type="predicted"/>
<dbReference type="GO" id="GO:0008757">
    <property type="term" value="F:S-adenosylmethionine-dependent methyltransferase activity"/>
    <property type="evidence" value="ECO:0007669"/>
    <property type="project" value="InterPro"/>
</dbReference>
<name>A0A4S5D1K4_9ACTN</name>
<dbReference type="PANTHER" id="PTHR44068:SF11">
    <property type="entry name" value="GERANYL DIPHOSPHATE 2-C-METHYLTRANSFERASE"/>
    <property type="match status" value="1"/>
</dbReference>
<dbReference type="EMBL" id="SSXH01000610">
    <property type="protein sequence ID" value="THJ51433.1"/>
    <property type="molecule type" value="Genomic_DNA"/>
</dbReference>
<dbReference type="InterPro" id="IPR013216">
    <property type="entry name" value="Methyltransf_11"/>
</dbReference>
<accession>A0A4S5D1K4</accession>
<dbReference type="Pfam" id="PF08241">
    <property type="entry name" value="Methyltransf_11"/>
    <property type="match status" value="1"/>
</dbReference>
<sequence length="252" mass="26730">MIARLLAGLGCDLVRAAGVAPVHRVLDVAAGSGNAALAAAELGADVTASDLTPTLIERGRQAAAERGISMEWLEADAQRLPFADDDFDVVVSCIGAMFAPDQAATARELVRVCRPDGTVAMANWTAGGAMGRLFSLLERHAPTRPEGALAPTDWGNPDHVRALFGDRVTRLETHRRTARLDFAGSPAQWCALYRASFGPVVETYERLGTDPKLLAALDGDLLRFASGEYLGPLGGPGRYEFEYLLVLAKAGA</sequence>